<feature type="signal peptide" evidence="9">
    <location>
        <begin position="1"/>
        <end position="17"/>
    </location>
</feature>
<dbReference type="InterPro" id="IPR031884">
    <property type="entry name" value="Sil1_fungi"/>
</dbReference>
<evidence type="ECO:0000256" key="6">
    <source>
        <dbReference type="ARBA" id="ARBA00022824"/>
    </source>
</evidence>
<evidence type="ECO:0000313" key="11">
    <source>
        <dbReference type="Proteomes" id="UP001377567"/>
    </source>
</evidence>
<dbReference type="Gene3D" id="1.25.10.10">
    <property type="entry name" value="Leucine-rich Repeat Variant"/>
    <property type="match status" value="1"/>
</dbReference>
<feature type="chain" id="PRO_5043708548" description="Nucleotide exchange factor SIL1" evidence="9">
    <location>
        <begin position="18"/>
        <end position="435"/>
    </location>
</feature>
<evidence type="ECO:0000313" key="10">
    <source>
        <dbReference type="EMBL" id="GMM56210.1"/>
    </source>
</evidence>
<dbReference type="AlphaFoldDB" id="A0AAV5RXR5"/>
<comment type="subunit">
    <text evidence="2">Interacts with KAR2.</text>
</comment>
<organism evidence="10 11">
    <name type="scientific">Maudiozyma humilis</name>
    <name type="common">Sour dough yeast</name>
    <name type="synonym">Kazachstania humilis</name>
    <dbReference type="NCBI Taxonomy" id="51915"/>
    <lineage>
        <taxon>Eukaryota</taxon>
        <taxon>Fungi</taxon>
        <taxon>Dikarya</taxon>
        <taxon>Ascomycota</taxon>
        <taxon>Saccharomycotina</taxon>
        <taxon>Saccharomycetes</taxon>
        <taxon>Saccharomycetales</taxon>
        <taxon>Saccharomycetaceae</taxon>
        <taxon>Maudiozyma</taxon>
    </lineage>
</organism>
<gene>
    <name evidence="10" type="ORF">DAKH74_028260</name>
</gene>
<evidence type="ECO:0000256" key="4">
    <source>
        <dbReference type="ARBA" id="ARBA00022448"/>
    </source>
</evidence>
<name>A0AAV5RXR5_MAUHU</name>
<sequence length="435" mass="48892">MRIRILALVPLLARVLANGPNEIIPAPDDIVHQTSQIGGDTAAPHHTDVYVSGDLLCNDEGCYPLIFEPSNDWQVIKPEQRLPVGLDIRVNLDTGLKEAKLGDGSTRLTDEMQAVEVTSTADGAEVVPIAEASEATVGANSATINHEFSQQFASIQEALNEDNYALAEARFDDVLEFAHDYKHGYTIVSNEFDLLSSVCLNTSLPTSLREIDARFILGCLRNNPPVIEYIETHQSGFARDIFNSINAVTKVTEDIQVLVKRFIGILTVLIESDPAYIVGIDDFDTLGKVFYTIDDKQLRLRILQIVSSFVNRVHGEDIAPTMKRDGILFVVPAIKDWAREYMRYIKDADIDEEHLRTFFDTLYNLKTDFGKDLTVDAPFLNWLANQVEVRKARLGNGEEHRDEEQDVFDRKLINSRHLVFGNEMADSIKNFHDEL</sequence>
<dbReference type="GO" id="GO:0000774">
    <property type="term" value="F:adenyl-nucleotide exchange factor activity"/>
    <property type="evidence" value="ECO:0007669"/>
    <property type="project" value="InterPro"/>
</dbReference>
<dbReference type="Proteomes" id="UP001377567">
    <property type="component" value="Unassembled WGS sequence"/>
</dbReference>
<accession>A0AAV5RXR5</accession>
<protein>
    <recommendedName>
        <fullName evidence="3">Nucleotide exchange factor SIL1</fullName>
    </recommendedName>
</protein>
<dbReference type="Pfam" id="PF16782">
    <property type="entry name" value="SIL1"/>
    <property type="match status" value="1"/>
</dbReference>
<dbReference type="GO" id="GO:0005783">
    <property type="term" value="C:endoplasmic reticulum"/>
    <property type="evidence" value="ECO:0007669"/>
    <property type="project" value="InterPro"/>
</dbReference>
<evidence type="ECO:0000256" key="7">
    <source>
        <dbReference type="ARBA" id="ARBA00022927"/>
    </source>
</evidence>
<comment type="similarity">
    <text evidence="1">Belongs to the SIL1 family.</text>
</comment>
<keyword evidence="7" id="KW-0653">Protein transport</keyword>
<reference evidence="10 11" key="1">
    <citation type="journal article" date="2023" name="Elife">
        <title>Identification of key yeast species and microbe-microbe interactions impacting larval growth of Drosophila in the wild.</title>
        <authorList>
            <person name="Mure A."/>
            <person name="Sugiura Y."/>
            <person name="Maeda R."/>
            <person name="Honda K."/>
            <person name="Sakurai N."/>
            <person name="Takahashi Y."/>
            <person name="Watada M."/>
            <person name="Katoh T."/>
            <person name="Gotoh A."/>
            <person name="Gotoh Y."/>
            <person name="Taniguchi I."/>
            <person name="Nakamura K."/>
            <person name="Hayashi T."/>
            <person name="Katayama T."/>
            <person name="Uemura T."/>
            <person name="Hattori Y."/>
        </authorList>
    </citation>
    <scope>NUCLEOTIDE SEQUENCE [LARGE SCALE GENOMIC DNA]</scope>
    <source>
        <strain evidence="10 11">KH-74</strain>
    </source>
</reference>
<evidence type="ECO:0000256" key="5">
    <source>
        <dbReference type="ARBA" id="ARBA00022729"/>
    </source>
</evidence>
<evidence type="ECO:0000256" key="1">
    <source>
        <dbReference type="ARBA" id="ARBA00010588"/>
    </source>
</evidence>
<keyword evidence="8" id="KW-0811">Translocation</keyword>
<evidence type="ECO:0000256" key="3">
    <source>
        <dbReference type="ARBA" id="ARBA00015352"/>
    </source>
</evidence>
<keyword evidence="4" id="KW-0813">Transport</keyword>
<dbReference type="EMBL" id="BTGD01000008">
    <property type="protein sequence ID" value="GMM56210.1"/>
    <property type="molecule type" value="Genomic_DNA"/>
</dbReference>
<evidence type="ECO:0000256" key="9">
    <source>
        <dbReference type="SAM" id="SignalP"/>
    </source>
</evidence>
<proteinExistence type="inferred from homology"/>
<keyword evidence="5 9" id="KW-0732">Signal</keyword>
<keyword evidence="11" id="KW-1185">Reference proteome</keyword>
<comment type="caution">
    <text evidence="10">The sequence shown here is derived from an EMBL/GenBank/DDBJ whole genome shotgun (WGS) entry which is preliminary data.</text>
</comment>
<dbReference type="GO" id="GO:0015031">
    <property type="term" value="P:protein transport"/>
    <property type="evidence" value="ECO:0007669"/>
    <property type="project" value="UniProtKB-KW"/>
</dbReference>
<evidence type="ECO:0000256" key="2">
    <source>
        <dbReference type="ARBA" id="ARBA00011799"/>
    </source>
</evidence>
<evidence type="ECO:0000256" key="8">
    <source>
        <dbReference type="ARBA" id="ARBA00023010"/>
    </source>
</evidence>
<keyword evidence="6" id="KW-0256">Endoplasmic reticulum</keyword>
<dbReference type="InterPro" id="IPR011989">
    <property type="entry name" value="ARM-like"/>
</dbReference>